<evidence type="ECO:0000313" key="5">
    <source>
        <dbReference type="EMBL" id="STQ86388.1"/>
    </source>
</evidence>
<dbReference type="RefSeq" id="WP_034559708.1">
    <property type="nucleotide sequence ID" value="NZ_FZML01000031.1"/>
</dbReference>
<dbReference type="SMART" id="SM00283">
    <property type="entry name" value="MA"/>
    <property type="match status" value="1"/>
</dbReference>
<dbReference type="AlphaFoldDB" id="A0A099TXY7"/>
<dbReference type="InterPro" id="IPR004090">
    <property type="entry name" value="Chemotax_Me-accpt_rcpt"/>
</dbReference>
<sequence>MILSLLILIIILLTVGLIFNYRKLLAWNKRIADINQFLDNINLGNFDVRQTNLPRDGLGNISLKVNKLLDQIQTYSSETSTAFYYADKATTIKRKIMTDGLIPNLASIGYKINQSIDAIRENKILQDKRALDIELSQVNENSTQLVDVQTSFQSSVSKLGEMNVEVKETAKESQIHADEANKVLVSLDDLRILIESNNQATKTLAQRSTDIDSIVNLINDISEQTNLLALNAAIEAARAGEHGRGFAVVAEEVRKLAEKTQKATSEISANISALQEDTDNISKNSDDMSLKMNIFSQSIQGFSEILNKISSSTLEISKSLDELTSYVNINLFMIDHIVFKLHAYDLATSDLEEDLTNANDCLFNKWLIEYGKADYGDSENYNKLVEMHEAIHNHALNGLKKARNGSKTKQIAGDYRAMEKASKKFFTLLSDISNERFHGNKNI</sequence>
<feature type="domain" description="Methyl-accepting transducer" evidence="4">
    <location>
        <begin position="150"/>
        <end position="345"/>
    </location>
</feature>
<dbReference type="EMBL" id="JRPD02000026">
    <property type="protein sequence ID" value="TLD98669.1"/>
    <property type="molecule type" value="Genomic_DNA"/>
</dbReference>
<organism evidence="5 8">
    <name type="scientific">Helicobacter muridarum</name>
    <dbReference type="NCBI Taxonomy" id="216"/>
    <lineage>
        <taxon>Bacteria</taxon>
        <taxon>Pseudomonadati</taxon>
        <taxon>Campylobacterota</taxon>
        <taxon>Epsilonproteobacteria</taxon>
        <taxon>Campylobacterales</taxon>
        <taxon>Helicobacteraceae</taxon>
        <taxon>Helicobacter</taxon>
    </lineage>
</organism>
<dbReference type="SUPFAM" id="SSF58104">
    <property type="entry name" value="Methyl-accepting chemotaxis protein (MCP) signaling domain"/>
    <property type="match status" value="1"/>
</dbReference>
<protein>
    <submittedName>
        <fullName evidence="5">Hemolysin secretion protein</fullName>
    </submittedName>
</protein>
<dbReference type="GO" id="GO:0016020">
    <property type="term" value="C:membrane"/>
    <property type="evidence" value="ECO:0007669"/>
    <property type="project" value="InterPro"/>
</dbReference>
<proteinExistence type="inferred from homology"/>
<dbReference type="OrthoDB" id="5328902at2"/>
<dbReference type="PRINTS" id="PR00260">
    <property type="entry name" value="CHEMTRNSDUCR"/>
</dbReference>
<reference evidence="6 7" key="1">
    <citation type="journal article" date="2014" name="Genome Announc.">
        <title>Draft genome sequences of eight enterohepatic helicobacter species isolated from both laboratory and wild rodents.</title>
        <authorList>
            <person name="Sheh A."/>
            <person name="Shen Z."/>
            <person name="Fox J.G."/>
        </authorList>
    </citation>
    <scope>NUCLEOTIDE SEQUENCE [LARGE SCALE GENOMIC DNA]</scope>
    <source>
        <strain evidence="6 7">ST1</strain>
    </source>
</reference>
<evidence type="ECO:0000256" key="3">
    <source>
        <dbReference type="PROSITE-ProRule" id="PRU00284"/>
    </source>
</evidence>
<dbReference type="Proteomes" id="UP000255139">
    <property type="component" value="Unassembled WGS sequence"/>
</dbReference>
<dbReference type="Gene3D" id="1.10.287.950">
    <property type="entry name" value="Methyl-accepting chemotaxis protein"/>
    <property type="match status" value="1"/>
</dbReference>
<dbReference type="GO" id="GO:0006935">
    <property type="term" value="P:chemotaxis"/>
    <property type="evidence" value="ECO:0007669"/>
    <property type="project" value="InterPro"/>
</dbReference>
<dbReference type="Proteomes" id="UP000029922">
    <property type="component" value="Unassembled WGS sequence"/>
</dbReference>
<evidence type="ECO:0000313" key="6">
    <source>
        <dbReference type="EMBL" id="TLD98669.1"/>
    </source>
</evidence>
<dbReference type="GO" id="GO:0007165">
    <property type="term" value="P:signal transduction"/>
    <property type="evidence" value="ECO:0007669"/>
    <property type="project" value="UniProtKB-KW"/>
</dbReference>
<dbReference type="GO" id="GO:0004888">
    <property type="term" value="F:transmembrane signaling receptor activity"/>
    <property type="evidence" value="ECO:0007669"/>
    <property type="project" value="InterPro"/>
</dbReference>
<dbReference type="PROSITE" id="PS50111">
    <property type="entry name" value="CHEMOTAXIS_TRANSDUC_2"/>
    <property type="match status" value="1"/>
</dbReference>
<dbReference type="PANTHER" id="PTHR32089:SF112">
    <property type="entry name" value="LYSOZYME-LIKE PROTEIN-RELATED"/>
    <property type="match status" value="1"/>
</dbReference>
<evidence type="ECO:0000256" key="1">
    <source>
        <dbReference type="ARBA" id="ARBA00023224"/>
    </source>
</evidence>
<evidence type="ECO:0000256" key="2">
    <source>
        <dbReference type="ARBA" id="ARBA00029447"/>
    </source>
</evidence>
<reference evidence="5 8" key="2">
    <citation type="submission" date="2018-06" db="EMBL/GenBank/DDBJ databases">
        <authorList>
            <consortium name="Pathogen Informatics"/>
            <person name="Doyle S."/>
        </authorList>
    </citation>
    <scope>NUCLEOTIDE SEQUENCE [LARGE SCALE GENOMIC DNA]</scope>
    <source>
        <strain evidence="5 8">NCTC12714</strain>
    </source>
</reference>
<dbReference type="EMBL" id="UGJE01000002">
    <property type="protein sequence ID" value="STQ86388.1"/>
    <property type="molecule type" value="Genomic_DNA"/>
</dbReference>
<evidence type="ECO:0000313" key="7">
    <source>
        <dbReference type="Proteomes" id="UP000029922"/>
    </source>
</evidence>
<keyword evidence="8" id="KW-1185">Reference proteome</keyword>
<dbReference type="PANTHER" id="PTHR32089">
    <property type="entry name" value="METHYL-ACCEPTING CHEMOTAXIS PROTEIN MCPB"/>
    <property type="match status" value="1"/>
</dbReference>
<keyword evidence="1 3" id="KW-0807">Transducer</keyword>
<accession>A0A099TXY7</accession>
<comment type="similarity">
    <text evidence="2">Belongs to the methyl-accepting chemotaxis (MCP) protein family.</text>
</comment>
<dbReference type="Pfam" id="PF00015">
    <property type="entry name" value="MCPsignal"/>
    <property type="match status" value="1"/>
</dbReference>
<dbReference type="InterPro" id="IPR004089">
    <property type="entry name" value="MCPsignal_dom"/>
</dbReference>
<evidence type="ECO:0000313" key="8">
    <source>
        <dbReference type="Proteomes" id="UP000255139"/>
    </source>
</evidence>
<evidence type="ECO:0000259" key="4">
    <source>
        <dbReference type="PROSITE" id="PS50111"/>
    </source>
</evidence>
<gene>
    <name evidence="5" type="primary">bdlA_3</name>
    <name evidence="6" type="ORF">LS73_008570</name>
    <name evidence="5" type="ORF">NCTC12714_01195</name>
</gene>
<dbReference type="STRING" id="216.LS73_10240"/>
<name>A0A099TXY7_9HELI</name>